<gene>
    <name evidence="16" type="ORF">ACFSJF_04155</name>
</gene>
<dbReference type="InterPro" id="IPR003661">
    <property type="entry name" value="HisK_dim/P_dom"/>
</dbReference>
<dbReference type="InterPro" id="IPR004358">
    <property type="entry name" value="Sig_transdc_His_kin-like_C"/>
</dbReference>
<dbReference type="InterPro" id="IPR003594">
    <property type="entry name" value="HATPase_dom"/>
</dbReference>
<keyword evidence="13 14" id="KW-0472">Membrane</keyword>
<evidence type="ECO:0000313" key="17">
    <source>
        <dbReference type="Proteomes" id="UP001597383"/>
    </source>
</evidence>
<dbReference type="Gene3D" id="3.30.565.10">
    <property type="entry name" value="Histidine kinase-like ATPase, C-terminal domain"/>
    <property type="match status" value="1"/>
</dbReference>
<dbReference type="SUPFAM" id="SSF55874">
    <property type="entry name" value="ATPase domain of HSP90 chaperone/DNA topoisomerase II/histidine kinase"/>
    <property type="match status" value="1"/>
</dbReference>
<organism evidence="16 17">
    <name type="scientific">Ornithinibacillus salinisoli</name>
    <dbReference type="NCBI Taxonomy" id="1848459"/>
    <lineage>
        <taxon>Bacteria</taxon>
        <taxon>Bacillati</taxon>
        <taxon>Bacillota</taxon>
        <taxon>Bacilli</taxon>
        <taxon>Bacillales</taxon>
        <taxon>Bacillaceae</taxon>
        <taxon>Ornithinibacillus</taxon>
    </lineage>
</organism>
<dbReference type="InterPro" id="IPR050351">
    <property type="entry name" value="BphY/WalK/GraS-like"/>
</dbReference>
<dbReference type="InterPro" id="IPR036890">
    <property type="entry name" value="HATPase_C_sf"/>
</dbReference>
<dbReference type="CDD" id="cd00082">
    <property type="entry name" value="HisKA"/>
    <property type="match status" value="1"/>
</dbReference>
<keyword evidence="12" id="KW-0902">Two-component regulatory system</keyword>
<feature type="transmembrane region" description="Helical" evidence="14">
    <location>
        <begin position="12"/>
        <end position="29"/>
    </location>
</feature>
<feature type="domain" description="Histidine kinase" evidence="15">
    <location>
        <begin position="121"/>
        <end position="326"/>
    </location>
</feature>
<evidence type="ECO:0000256" key="12">
    <source>
        <dbReference type="ARBA" id="ARBA00023012"/>
    </source>
</evidence>
<dbReference type="PRINTS" id="PR00344">
    <property type="entry name" value="BCTRLSENSOR"/>
</dbReference>
<keyword evidence="17" id="KW-1185">Reference proteome</keyword>
<evidence type="ECO:0000259" key="15">
    <source>
        <dbReference type="PROSITE" id="PS50109"/>
    </source>
</evidence>
<dbReference type="PANTHER" id="PTHR45453">
    <property type="entry name" value="PHOSPHATE REGULON SENSOR PROTEIN PHOR"/>
    <property type="match status" value="1"/>
</dbReference>
<evidence type="ECO:0000256" key="14">
    <source>
        <dbReference type="SAM" id="Phobius"/>
    </source>
</evidence>
<evidence type="ECO:0000256" key="10">
    <source>
        <dbReference type="ARBA" id="ARBA00022840"/>
    </source>
</evidence>
<evidence type="ECO:0000313" key="16">
    <source>
        <dbReference type="EMBL" id="MFD2043468.1"/>
    </source>
</evidence>
<evidence type="ECO:0000256" key="7">
    <source>
        <dbReference type="ARBA" id="ARBA00022692"/>
    </source>
</evidence>
<comment type="catalytic activity">
    <reaction evidence="1">
        <text>ATP + protein L-histidine = ADP + protein N-phospho-L-histidine.</text>
        <dbReference type="EC" id="2.7.13.3"/>
    </reaction>
</comment>
<keyword evidence="4" id="KW-1003">Cell membrane</keyword>
<sequence>MIRKFLRERRSWIIFFIAIQLLLIFISFIDPSIALMPMIYIVFLSLISWGAFVIIRYNKESKFYRSVQESDRTIDLSSIPKAETPFETLIEEHLKQLTEFYKEEINDQLTSLEQEKDELLSWIHEVKTPLTAMQLMIDRVDDENLRSQLRYEWLRVHLLVDQQLHQKRIPFIKNDLYIEKTAIEPLIFQEIKALKSWCIQKGIGFDVSLEFTEILTDVKWLGFIIRQLLTNAVKYSDSTDIIIKGYQQEGIDHLQIQDFGRGIDPKDLPRIFDKGFTSTLNHKDSASTGMGLYLTKKVAESLHIRLHVQSIVGKGTTFTLSFPKKNDFVTITSM</sequence>
<evidence type="ECO:0000256" key="1">
    <source>
        <dbReference type="ARBA" id="ARBA00000085"/>
    </source>
</evidence>
<evidence type="ECO:0000256" key="11">
    <source>
        <dbReference type="ARBA" id="ARBA00022989"/>
    </source>
</evidence>
<dbReference type="InterPro" id="IPR005467">
    <property type="entry name" value="His_kinase_dom"/>
</dbReference>
<keyword evidence="7 14" id="KW-0812">Transmembrane</keyword>
<keyword evidence="6 16" id="KW-0808">Transferase</keyword>
<keyword evidence="5" id="KW-0597">Phosphoprotein</keyword>
<feature type="transmembrane region" description="Helical" evidence="14">
    <location>
        <begin position="35"/>
        <end position="55"/>
    </location>
</feature>
<dbReference type="PROSITE" id="PS50109">
    <property type="entry name" value="HIS_KIN"/>
    <property type="match status" value="1"/>
</dbReference>
<evidence type="ECO:0000256" key="13">
    <source>
        <dbReference type="ARBA" id="ARBA00023136"/>
    </source>
</evidence>
<dbReference type="EC" id="2.7.13.3" evidence="3"/>
<dbReference type="Pfam" id="PF02518">
    <property type="entry name" value="HATPase_c"/>
    <property type="match status" value="1"/>
</dbReference>
<dbReference type="Proteomes" id="UP001597383">
    <property type="component" value="Unassembled WGS sequence"/>
</dbReference>
<dbReference type="GO" id="GO:0004673">
    <property type="term" value="F:protein histidine kinase activity"/>
    <property type="evidence" value="ECO:0007669"/>
    <property type="project" value="UniProtKB-EC"/>
</dbReference>
<evidence type="ECO:0000256" key="5">
    <source>
        <dbReference type="ARBA" id="ARBA00022553"/>
    </source>
</evidence>
<keyword evidence="9 16" id="KW-0418">Kinase</keyword>
<accession>A0ABW4VYR4</accession>
<evidence type="ECO:0000256" key="9">
    <source>
        <dbReference type="ARBA" id="ARBA00022777"/>
    </source>
</evidence>
<comment type="subcellular location">
    <subcellularLocation>
        <location evidence="2">Cell membrane</location>
        <topology evidence="2">Multi-pass membrane protein</topology>
    </subcellularLocation>
</comment>
<reference evidence="17" key="1">
    <citation type="journal article" date="2019" name="Int. J. Syst. Evol. Microbiol.">
        <title>The Global Catalogue of Microorganisms (GCM) 10K type strain sequencing project: providing services to taxonomists for standard genome sequencing and annotation.</title>
        <authorList>
            <consortium name="The Broad Institute Genomics Platform"/>
            <consortium name="The Broad Institute Genome Sequencing Center for Infectious Disease"/>
            <person name="Wu L."/>
            <person name="Ma J."/>
        </authorList>
    </citation>
    <scope>NUCLEOTIDE SEQUENCE [LARGE SCALE GENOMIC DNA]</scope>
    <source>
        <strain evidence="17">R28</strain>
    </source>
</reference>
<keyword evidence="11 14" id="KW-1133">Transmembrane helix</keyword>
<evidence type="ECO:0000256" key="6">
    <source>
        <dbReference type="ARBA" id="ARBA00022679"/>
    </source>
</evidence>
<evidence type="ECO:0000256" key="3">
    <source>
        <dbReference type="ARBA" id="ARBA00012438"/>
    </source>
</evidence>
<dbReference type="RefSeq" id="WP_377555196.1">
    <property type="nucleotide sequence ID" value="NZ_JBHUHQ010000009.1"/>
</dbReference>
<keyword evidence="8" id="KW-0547">Nucleotide-binding</keyword>
<name>A0ABW4VYR4_9BACI</name>
<evidence type="ECO:0000256" key="4">
    <source>
        <dbReference type="ARBA" id="ARBA00022475"/>
    </source>
</evidence>
<comment type="caution">
    <text evidence="16">The sequence shown here is derived from an EMBL/GenBank/DDBJ whole genome shotgun (WGS) entry which is preliminary data.</text>
</comment>
<dbReference type="EMBL" id="JBHUHQ010000009">
    <property type="protein sequence ID" value="MFD2043468.1"/>
    <property type="molecule type" value="Genomic_DNA"/>
</dbReference>
<evidence type="ECO:0000256" key="8">
    <source>
        <dbReference type="ARBA" id="ARBA00022741"/>
    </source>
</evidence>
<keyword evidence="10" id="KW-0067">ATP-binding</keyword>
<evidence type="ECO:0000256" key="2">
    <source>
        <dbReference type="ARBA" id="ARBA00004651"/>
    </source>
</evidence>
<protein>
    <recommendedName>
        <fullName evidence="3">histidine kinase</fullName>
        <ecNumber evidence="3">2.7.13.3</ecNumber>
    </recommendedName>
</protein>
<proteinExistence type="predicted"/>
<dbReference type="PANTHER" id="PTHR45453:SF2">
    <property type="entry name" value="HISTIDINE KINASE"/>
    <property type="match status" value="1"/>
</dbReference>
<dbReference type="SMART" id="SM00387">
    <property type="entry name" value="HATPase_c"/>
    <property type="match status" value="1"/>
</dbReference>